<protein>
    <submittedName>
        <fullName evidence="2">Uncharacterized protein</fullName>
    </submittedName>
</protein>
<proteinExistence type="predicted"/>
<dbReference type="RefSeq" id="XP_029221575.1">
    <property type="nucleotide sequence ID" value="XM_029362610.1"/>
</dbReference>
<organism evidence="2 3">
    <name type="scientific">Besnoitia besnoiti</name>
    <name type="common">Apicomplexan protozoan</name>
    <dbReference type="NCBI Taxonomy" id="94643"/>
    <lineage>
        <taxon>Eukaryota</taxon>
        <taxon>Sar</taxon>
        <taxon>Alveolata</taxon>
        <taxon>Apicomplexa</taxon>
        <taxon>Conoidasida</taxon>
        <taxon>Coccidia</taxon>
        <taxon>Eucoccidiorida</taxon>
        <taxon>Eimeriorina</taxon>
        <taxon>Sarcocystidae</taxon>
        <taxon>Besnoitia</taxon>
    </lineage>
</organism>
<evidence type="ECO:0000313" key="2">
    <source>
        <dbReference type="EMBL" id="PFH37566.1"/>
    </source>
</evidence>
<reference evidence="2 3" key="1">
    <citation type="submission" date="2017-09" db="EMBL/GenBank/DDBJ databases">
        <title>Genome sequencing of Besnoitia besnoiti strain Bb-Ger1.</title>
        <authorList>
            <person name="Schares G."/>
            <person name="Venepally P."/>
            <person name="Lorenzi H.A."/>
        </authorList>
    </citation>
    <scope>NUCLEOTIDE SEQUENCE [LARGE SCALE GENOMIC DNA]</scope>
    <source>
        <strain evidence="2 3">Bb-Ger1</strain>
    </source>
</reference>
<dbReference type="Proteomes" id="UP000224006">
    <property type="component" value="Chromosome II"/>
</dbReference>
<dbReference type="GeneID" id="40309005"/>
<keyword evidence="3" id="KW-1185">Reference proteome</keyword>
<accession>A0A2A9MN30</accession>
<dbReference type="VEuPathDB" id="ToxoDB:BESB_040240"/>
<sequence>MSSPQEFASIEQALNKNDAYDLKKMDTFVDKAEMLETKRLPEKHEHDKEATGKMVAFERRNSAAGAESRK</sequence>
<dbReference type="OrthoDB" id="332270at2759"/>
<dbReference type="EMBL" id="NWUJ01000002">
    <property type="protein sequence ID" value="PFH37566.1"/>
    <property type="molecule type" value="Genomic_DNA"/>
</dbReference>
<evidence type="ECO:0000256" key="1">
    <source>
        <dbReference type="SAM" id="MobiDB-lite"/>
    </source>
</evidence>
<evidence type="ECO:0000313" key="3">
    <source>
        <dbReference type="Proteomes" id="UP000224006"/>
    </source>
</evidence>
<comment type="caution">
    <text evidence="2">The sequence shown here is derived from an EMBL/GenBank/DDBJ whole genome shotgun (WGS) entry which is preliminary data.</text>
</comment>
<dbReference type="KEGG" id="bbes:BESB_040240"/>
<name>A0A2A9MN30_BESBE</name>
<gene>
    <name evidence="2" type="ORF">BESB_040240</name>
</gene>
<dbReference type="AlphaFoldDB" id="A0A2A9MN30"/>
<feature type="region of interest" description="Disordered" evidence="1">
    <location>
        <begin position="37"/>
        <end position="70"/>
    </location>
</feature>